<dbReference type="InterPro" id="IPR049326">
    <property type="entry name" value="Rhodopsin_dom_fungi"/>
</dbReference>
<feature type="transmembrane region" description="Helical" evidence="7">
    <location>
        <begin position="97"/>
        <end position="121"/>
    </location>
</feature>
<evidence type="ECO:0000256" key="3">
    <source>
        <dbReference type="ARBA" id="ARBA00022989"/>
    </source>
</evidence>
<feature type="compositionally biased region" description="Basic and acidic residues" evidence="6">
    <location>
        <begin position="398"/>
        <end position="407"/>
    </location>
</feature>
<sequence>MSTFGPAAALPPQSDTTLPMVVGATSILWSIALITYVLRIYTRCRPYPNLGWDDLAISLSMAITTANWGCNMGIQVATGGRHIQYITRSQLETAGQLGFIAMLLWVWALTALKVSVALMLLRIKQTPGWKKGIWSLIIVLMFVGIGSTLAQLFECWPINANWDIFLRMSGRKCWTKEKQEDVTYLVSALFAATDVACALLPLLFITKINRPLREKVILFLLMALGLLACACGLVKTVLVRGVLQSTDPIWEGSSVAIWTYSEEYIGIIAANIPCLKSLLEAAFHKLGGHVTNMTKSNSKYSTNDVDSFSPPHYNLSTLTPLDKTYNTYPARIEDGSAGYHASLRETSRLRRLERSSDSQENILVEMKAFRENGHGFEFESIGIEERDMATRQVSTNRGRVDRHDPTR</sequence>
<comment type="similarity">
    <text evidence="5">Belongs to the SAT4 family.</text>
</comment>
<feature type="transmembrane region" description="Helical" evidence="7">
    <location>
        <begin position="54"/>
        <end position="77"/>
    </location>
</feature>
<evidence type="ECO:0000256" key="4">
    <source>
        <dbReference type="ARBA" id="ARBA00023136"/>
    </source>
</evidence>
<keyword evidence="10" id="KW-1185">Reference proteome</keyword>
<feature type="domain" description="Rhodopsin" evidence="8">
    <location>
        <begin position="38"/>
        <end position="280"/>
    </location>
</feature>
<accession>A0A8H3VSX0</accession>
<keyword evidence="3 7" id="KW-1133">Transmembrane helix</keyword>
<keyword evidence="4 7" id="KW-0472">Membrane</keyword>
<evidence type="ECO:0000313" key="9">
    <source>
        <dbReference type="EMBL" id="KAE9994430.1"/>
    </source>
</evidence>
<comment type="subcellular location">
    <subcellularLocation>
        <location evidence="1">Membrane</location>
        <topology evidence="1">Multi-pass membrane protein</topology>
    </subcellularLocation>
</comment>
<evidence type="ECO:0000259" key="8">
    <source>
        <dbReference type="Pfam" id="PF20684"/>
    </source>
</evidence>
<dbReference type="PANTHER" id="PTHR33048:SF129">
    <property type="entry name" value="INTEGRAL MEMBRANE PROTEIN-RELATED"/>
    <property type="match status" value="1"/>
</dbReference>
<organism evidence="9 10">
    <name type="scientific">Venturia inaequalis</name>
    <name type="common">Apple scab fungus</name>
    <dbReference type="NCBI Taxonomy" id="5025"/>
    <lineage>
        <taxon>Eukaryota</taxon>
        <taxon>Fungi</taxon>
        <taxon>Dikarya</taxon>
        <taxon>Ascomycota</taxon>
        <taxon>Pezizomycotina</taxon>
        <taxon>Dothideomycetes</taxon>
        <taxon>Pleosporomycetidae</taxon>
        <taxon>Venturiales</taxon>
        <taxon>Venturiaceae</taxon>
        <taxon>Venturia</taxon>
    </lineage>
</organism>
<dbReference type="GO" id="GO:0016020">
    <property type="term" value="C:membrane"/>
    <property type="evidence" value="ECO:0007669"/>
    <property type="project" value="UniProtKB-SubCell"/>
</dbReference>
<keyword evidence="2 7" id="KW-0812">Transmembrane</keyword>
<dbReference type="OrthoDB" id="3934549at2759"/>
<dbReference type="EMBL" id="WNWR01000007">
    <property type="protein sequence ID" value="KAE9994430.1"/>
    <property type="molecule type" value="Genomic_DNA"/>
</dbReference>
<reference evidence="9 10" key="1">
    <citation type="submission" date="2019-07" db="EMBL/GenBank/DDBJ databases">
        <title>Venturia inaequalis Genome Resource.</title>
        <authorList>
            <person name="Lichtner F.J."/>
        </authorList>
    </citation>
    <scope>NUCLEOTIDE SEQUENCE [LARGE SCALE GENOMIC DNA]</scope>
    <source>
        <strain evidence="9 10">DMI_063113</strain>
    </source>
</reference>
<feature type="transmembrane region" description="Helical" evidence="7">
    <location>
        <begin position="216"/>
        <end position="238"/>
    </location>
</feature>
<feature type="transmembrane region" description="Helical" evidence="7">
    <location>
        <begin position="20"/>
        <end position="42"/>
    </location>
</feature>
<dbReference type="Pfam" id="PF20684">
    <property type="entry name" value="Fung_rhodopsin"/>
    <property type="match status" value="1"/>
</dbReference>
<proteinExistence type="inferred from homology"/>
<feature type="transmembrane region" description="Helical" evidence="7">
    <location>
        <begin position="184"/>
        <end position="204"/>
    </location>
</feature>
<evidence type="ECO:0000256" key="1">
    <source>
        <dbReference type="ARBA" id="ARBA00004141"/>
    </source>
</evidence>
<dbReference type="InterPro" id="IPR052337">
    <property type="entry name" value="SAT4-like"/>
</dbReference>
<evidence type="ECO:0000256" key="2">
    <source>
        <dbReference type="ARBA" id="ARBA00022692"/>
    </source>
</evidence>
<evidence type="ECO:0000256" key="5">
    <source>
        <dbReference type="ARBA" id="ARBA00038359"/>
    </source>
</evidence>
<evidence type="ECO:0000256" key="7">
    <source>
        <dbReference type="SAM" id="Phobius"/>
    </source>
</evidence>
<dbReference type="AlphaFoldDB" id="A0A8H3VSX0"/>
<evidence type="ECO:0000256" key="6">
    <source>
        <dbReference type="SAM" id="MobiDB-lite"/>
    </source>
</evidence>
<comment type="caution">
    <text evidence="9">The sequence shown here is derived from an EMBL/GenBank/DDBJ whole genome shotgun (WGS) entry which is preliminary data.</text>
</comment>
<evidence type="ECO:0000313" key="10">
    <source>
        <dbReference type="Proteomes" id="UP000490939"/>
    </source>
</evidence>
<name>A0A8H3VSX0_VENIN</name>
<dbReference type="PANTHER" id="PTHR33048">
    <property type="entry name" value="PTH11-LIKE INTEGRAL MEMBRANE PROTEIN (AFU_ORTHOLOGUE AFUA_5G11245)"/>
    <property type="match status" value="1"/>
</dbReference>
<feature type="transmembrane region" description="Helical" evidence="7">
    <location>
        <begin position="133"/>
        <end position="153"/>
    </location>
</feature>
<gene>
    <name evidence="9" type="ORF">EG327_010056</name>
</gene>
<feature type="region of interest" description="Disordered" evidence="6">
    <location>
        <begin position="381"/>
        <end position="407"/>
    </location>
</feature>
<protein>
    <recommendedName>
        <fullName evidence="8">Rhodopsin domain-containing protein</fullName>
    </recommendedName>
</protein>
<dbReference type="Proteomes" id="UP000490939">
    <property type="component" value="Unassembled WGS sequence"/>
</dbReference>